<accession>A0A8S1PS72</accession>
<dbReference type="PROSITE" id="PS51845">
    <property type="entry name" value="PDEASE_I_2"/>
    <property type="match status" value="1"/>
</dbReference>
<dbReference type="Pfam" id="PF00233">
    <property type="entry name" value="PDEase_I"/>
    <property type="match status" value="1"/>
</dbReference>
<dbReference type="EC" id="3.1.4.-" evidence="1"/>
<protein>
    <recommendedName>
        <fullName evidence="1">Phosphodiesterase</fullName>
        <ecNumber evidence="1">3.1.4.-</ecNumber>
    </recommendedName>
</protein>
<dbReference type="GO" id="GO:0007165">
    <property type="term" value="P:signal transduction"/>
    <property type="evidence" value="ECO:0007669"/>
    <property type="project" value="InterPro"/>
</dbReference>
<dbReference type="EMBL" id="CAJJDN010000086">
    <property type="protein sequence ID" value="CAD8106127.1"/>
    <property type="molecule type" value="Genomic_DNA"/>
</dbReference>
<name>A0A8S1PS72_9CILI</name>
<feature type="region of interest" description="Disordered" evidence="2">
    <location>
        <begin position="82"/>
        <end position="103"/>
    </location>
</feature>
<organism evidence="4 5">
    <name type="scientific">Paramecium sonneborni</name>
    <dbReference type="NCBI Taxonomy" id="65129"/>
    <lineage>
        <taxon>Eukaryota</taxon>
        <taxon>Sar</taxon>
        <taxon>Alveolata</taxon>
        <taxon>Ciliophora</taxon>
        <taxon>Intramacronucleata</taxon>
        <taxon>Oligohymenophorea</taxon>
        <taxon>Peniculida</taxon>
        <taxon>Parameciidae</taxon>
        <taxon>Paramecium</taxon>
    </lineage>
</organism>
<dbReference type="Proteomes" id="UP000692954">
    <property type="component" value="Unassembled WGS sequence"/>
</dbReference>
<evidence type="ECO:0000313" key="4">
    <source>
        <dbReference type="EMBL" id="CAD8106127.1"/>
    </source>
</evidence>
<dbReference type="OrthoDB" id="74705at2759"/>
<sequence>MQISQTLSRCITFHKVVQQLYEQGEINFKEKNKLKTEFNTNNEDILYLIEDIDKKDFKQQLVDYVKSKHQLFKLPNSPGLRRKSHLSHFSESSPTIGRRSGFSKESKLTEEELISYINKLREALVEVYQSRSSAFTYLVQDHLKSLTQFISKISNKSPQASIILLQEQNIAEEIELYYKQLKNQFLNTHSLLINDNIMAVTSKLVQNLLNCDEFTFINPQYGIYESNKNSFNNIESNEYLQDLISVTTNVNLLTENQTKLFQMFSQYQRTYTIRIQDECFFYHQYQIKDTLLNLTLEYKCLNEIQILSKLISKATIEARVQIFSPIQIGNMILDVGVEFVRCSKYLFINQIINLLRTKYTIEKNDNDQLGSSTSLSSTNLSPTSKQTKCTKIQFKDILPLEIMVLGLNLNKKDDLQVYKTITNLYTKYLKFIELSYDRIIFYKYFIKSKDSIMLEFDKEGKLAFLSRPIPPSLSREFQLAYSHRGHYYQIIQNERLLRVIEQHLDNKWNIQQTDQLYEIFMKARNKKFKGFAIIFSEGFLQTRSLEMETKKIKLRQEATQYLSNLEQNNPEIKDTILSFYIPQQVHVPGIIHKKKKSMINGFIDTIQINIIDVQNVEQEPIYIDQIDSFDFNIFKIENNSIEKQRMVYQILKRNDFFEEFEFDKNRLCEFLGELEYRYDKRRNPFHNYNHGVNVMHSCHVIMNKMISQVQYKDLFDQLTKLSLILSGLCHDVGHTGRTNIFEINNLSQKAIRYHDKNVLEQYHAATALKLLLKERMNFLKNIDFRQFREKFIQNIIFTDKQEHFNLLKFFEANNEKDTKIITGMIIHTSDFIGASAKWPISKQWSLRVNQEFQSQFEEEGRLGLPQQPFMKDLQKISVLSKSEIGFYKFFVRPLYVSLSKFMDHQLQDRIDNIDETIIEWDQLASQENQQQ</sequence>
<gene>
    <name evidence="4" type="ORF">PSON_ATCC_30995.1.T0860040</name>
</gene>
<reference evidence="4" key="1">
    <citation type="submission" date="2021-01" db="EMBL/GenBank/DDBJ databases">
        <authorList>
            <consortium name="Genoscope - CEA"/>
            <person name="William W."/>
        </authorList>
    </citation>
    <scope>NUCLEOTIDE SEQUENCE</scope>
</reference>
<dbReference type="InterPro" id="IPR003607">
    <property type="entry name" value="HD/PDEase_dom"/>
</dbReference>
<dbReference type="InterPro" id="IPR002073">
    <property type="entry name" value="PDEase_catalytic_dom"/>
</dbReference>
<keyword evidence="1" id="KW-0479">Metal-binding</keyword>
<feature type="domain" description="PDEase" evidence="3">
    <location>
        <begin position="609"/>
        <end position="927"/>
    </location>
</feature>
<comment type="caution">
    <text evidence="4">The sequence shown here is derived from an EMBL/GenBank/DDBJ whole genome shotgun (WGS) entry which is preliminary data.</text>
</comment>
<proteinExistence type="inferred from homology"/>
<dbReference type="GO" id="GO:0046872">
    <property type="term" value="F:metal ion binding"/>
    <property type="evidence" value="ECO:0007669"/>
    <property type="project" value="UniProtKB-KW"/>
</dbReference>
<comment type="cofactor">
    <cofactor evidence="1">
        <name>a divalent metal cation</name>
        <dbReference type="ChEBI" id="CHEBI:60240"/>
    </cofactor>
    <text evidence="1">Binds 2 divalent metal cations per subunit. Site 1 may preferentially bind zinc ions, while site 2 has a preference for magnesium and/or manganese ions.</text>
</comment>
<dbReference type="GO" id="GO:0004114">
    <property type="term" value="F:3',5'-cyclic-nucleotide phosphodiesterase activity"/>
    <property type="evidence" value="ECO:0007669"/>
    <property type="project" value="InterPro"/>
</dbReference>
<dbReference type="CDD" id="cd00077">
    <property type="entry name" value="HDc"/>
    <property type="match status" value="1"/>
</dbReference>
<dbReference type="InterPro" id="IPR023174">
    <property type="entry name" value="PDEase_CS"/>
</dbReference>
<dbReference type="PANTHER" id="PTHR11347">
    <property type="entry name" value="CYCLIC NUCLEOTIDE PHOSPHODIESTERASE"/>
    <property type="match status" value="1"/>
</dbReference>
<evidence type="ECO:0000256" key="1">
    <source>
        <dbReference type="RuleBase" id="RU363067"/>
    </source>
</evidence>
<comment type="similarity">
    <text evidence="1">Belongs to the cyclic nucleotide phosphodiesterase family.</text>
</comment>
<keyword evidence="5" id="KW-1185">Reference proteome</keyword>
<evidence type="ECO:0000256" key="2">
    <source>
        <dbReference type="SAM" id="MobiDB-lite"/>
    </source>
</evidence>
<keyword evidence="1" id="KW-0378">Hydrolase</keyword>
<evidence type="ECO:0000259" key="3">
    <source>
        <dbReference type="PROSITE" id="PS51845"/>
    </source>
</evidence>
<dbReference type="AlphaFoldDB" id="A0A8S1PS72"/>
<evidence type="ECO:0000313" key="5">
    <source>
        <dbReference type="Proteomes" id="UP000692954"/>
    </source>
</evidence>
<dbReference type="PROSITE" id="PS00126">
    <property type="entry name" value="PDEASE_I_1"/>
    <property type="match status" value="1"/>
</dbReference>